<keyword evidence="1" id="KW-0464">Manganese</keyword>
<dbReference type="InParanoid" id="A0A1B6PFZ0"/>
<evidence type="ECO:0000256" key="1">
    <source>
        <dbReference type="ARBA" id="ARBA00023211"/>
    </source>
</evidence>
<dbReference type="ExpressionAtlas" id="A0A1B6PFZ0">
    <property type="expression patterns" value="baseline and differential"/>
</dbReference>
<sequence length="247" mass="27363">MAVNNNAAAPVTPATRAYVTVLANDDGADDNFKGVVGLAKGLRNAGSAYPLVVAVLPDVPESRRRVLMDELGCVVREVQPVFPPHYNKLRVWEFVEYDQMMYLDAVGFQGSLENIHEQFEPNGGRPRAPYIDADMFVYKPSMATARLLRHAISMMMRPRTTTTSDEVMVWPCISIADHVMTRRPRTTVAEAEDGAMMRRPRTTTTADHQQGAASSSRQVSKGGLTTTQLAMVFFIAALNVITIYLRK</sequence>
<dbReference type="AlphaFoldDB" id="A0A1B6PFZ0"/>
<evidence type="ECO:0000313" key="5">
    <source>
        <dbReference type="Proteomes" id="UP000000768"/>
    </source>
</evidence>
<organism evidence="4 5">
    <name type="scientific">Sorghum bicolor</name>
    <name type="common">Sorghum</name>
    <name type="synonym">Sorghum vulgare</name>
    <dbReference type="NCBI Taxonomy" id="4558"/>
    <lineage>
        <taxon>Eukaryota</taxon>
        <taxon>Viridiplantae</taxon>
        <taxon>Streptophyta</taxon>
        <taxon>Embryophyta</taxon>
        <taxon>Tracheophyta</taxon>
        <taxon>Spermatophyta</taxon>
        <taxon>Magnoliopsida</taxon>
        <taxon>Liliopsida</taxon>
        <taxon>Poales</taxon>
        <taxon>Poaceae</taxon>
        <taxon>PACMAD clade</taxon>
        <taxon>Panicoideae</taxon>
        <taxon>Andropogonodae</taxon>
        <taxon>Andropogoneae</taxon>
        <taxon>Sorghinae</taxon>
        <taxon>Sorghum</taxon>
    </lineage>
</organism>
<dbReference type="Gramene" id="KXG24599">
    <property type="protein sequence ID" value="KXG24599"/>
    <property type="gene ID" value="SORBI_3007G064400"/>
</dbReference>
<dbReference type="Gramene" id="OQU79997">
    <property type="protein sequence ID" value="OQU79997"/>
    <property type="gene ID" value="SORBI_3007G064400"/>
</dbReference>
<keyword evidence="3" id="KW-0812">Transmembrane</keyword>
<evidence type="ECO:0000256" key="2">
    <source>
        <dbReference type="SAM" id="MobiDB-lite"/>
    </source>
</evidence>
<keyword evidence="3" id="KW-1133">Transmembrane helix</keyword>
<evidence type="ECO:0008006" key="6">
    <source>
        <dbReference type="Google" id="ProtNLM"/>
    </source>
</evidence>
<dbReference type="PANTHER" id="PTHR11183">
    <property type="entry name" value="GLYCOGENIN SUBFAMILY MEMBER"/>
    <property type="match status" value="1"/>
</dbReference>
<dbReference type="InterPro" id="IPR050587">
    <property type="entry name" value="GNT1/Glycosyltrans_8"/>
</dbReference>
<evidence type="ECO:0000256" key="3">
    <source>
        <dbReference type="SAM" id="Phobius"/>
    </source>
</evidence>
<reference evidence="4 5" key="1">
    <citation type="journal article" date="2009" name="Nature">
        <title>The Sorghum bicolor genome and the diversification of grasses.</title>
        <authorList>
            <person name="Paterson A.H."/>
            <person name="Bowers J.E."/>
            <person name="Bruggmann R."/>
            <person name="Dubchak I."/>
            <person name="Grimwood J."/>
            <person name="Gundlach H."/>
            <person name="Haberer G."/>
            <person name="Hellsten U."/>
            <person name="Mitros T."/>
            <person name="Poliakov A."/>
            <person name="Schmutz J."/>
            <person name="Spannagl M."/>
            <person name="Tang H."/>
            <person name="Wang X."/>
            <person name="Wicker T."/>
            <person name="Bharti A.K."/>
            <person name="Chapman J."/>
            <person name="Feltus F.A."/>
            <person name="Gowik U."/>
            <person name="Grigoriev I.V."/>
            <person name="Lyons E."/>
            <person name="Maher C.A."/>
            <person name="Martis M."/>
            <person name="Narechania A."/>
            <person name="Otillar R.P."/>
            <person name="Penning B.W."/>
            <person name="Salamov A.A."/>
            <person name="Wang Y."/>
            <person name="Zhang L."/>
            <person name="Carpita N.C."/>
            <person name="Freeling M."/>
            <person name="Gingle A.R."/>
            <person name="Hash C.T."/>
            <person name="Keller B."/>
            <person name="Klein P."/>
            <person name="Kresovich S."/>
            <person name="McCann M.C."/>
            <person name="Ming R."/>
            <person name="Peterson D.G."/>
            <person name="Mehboob-ur-Rahman"/>
            <person name="Ware D."/>
            <person name="Westhoff P."/>
            <person name="Mayer K.F."/>
            <person name="Messing J."/>
            <person name="Rokhsar D.S."/>
        </authorList>
    </citation>
    <scope>NUCLEOTIDE SEQUENCE [LARGE SCALE GENOMIC DNA]</scope>
    <source>
        <strain evidence="5">cv. BTx623</strain>
    </source>
</reference>
<protein>
    <recommendedName>
        <fullName evidence="6">Hexosyltransferase</fullName>
    </recommendedName>
</protein>
<dbReference type="GO" id="GO:0016757">
    <property type="term" value="F:glycosyltransferase activity"/>
    <property type="evidence" value="ECO:0000318"/>
    <property type="project" value="GO_Central"/>
</dbReference>
<proteinExistence type="predicted"/>
<dbReference type="Gene3D" id="3.90.550.10">
    <property type="entry name" value="Spore Coat Polysaccharide Biosynthesis Protein SpsA, Chain A"/>
    <property type="match status" value="1"/>
</dbReference>
<keyword evidence="3" id="KW-0472">Membrane</keyword>
<feature type="region of interest" description="Disordered" evidence="2">
    <location>
        <begin position="185"/>
        <end position="220"/>
    </location>
</feature>
<feature type="compositionally biased region" description="Polar residues" evidence="2">
    <location>
        <begin position="206"/>
        <end position="220"/>
    </location>
</feature>
<accession>A0A1B6PFZ0</accession>
<dbReference type="Proteomes" id="UP000000768">
    <property type="component" value="Chromosome 7"/>
</dbReference>
<name>A0A1B6PFZ0_SORBI</name>
<dbReference type="InterPro" id="IPR029044">
    <property type="entry name" value="Nucleotide-diphossugar_trans"/>
</dbReference>
<reference evidence="4" key="2">
    <citation type="submission" date="2017-02" db="EMBL/GenBank/DDBJ databases">
        <title>WGS assembly of Sorghum bicolor.</title>
        <authorList>
            <person name="Paterson A."/>
            <person name="Mullet J."/>
            <person name="Bowers J."/>
            <person name="Bruggmann R."/>
            <person name="Dubchak I."/>
            <person name="Grimwood J."/>
            <person name="Gundlach H."/>
            <person name="Haberer G."/>
            <person name="Hellsten U."/>
            <person name="Mitros T."/>
            <person name="Poliakov A."/>
            <person name="Schmutz J."/>
            <person name="Spannagl M."/>
            <person name="Tang H."/>
            <person name="Wang X."/>
            <person name="Wicker T."/>
            <person name="Bharti A."/>
            <person name="Chapman J."/>
            <person name="Feltus F."/>
            <person name="Gowik U."/>
            <person name="Grigoriev I."/>
            <person name="Lyons E."/>
            <person name="Maher C."/>
            <person name="Martis M."/>
            <person name="Narechania A."/>
            <person name="Otillar R."/>
            <person name="Penning B."/>
            <person name="Salamov A."/>
            <person name="Wang Y."/>
            <person name="Zhang L."/>
            <person name="Carpita N."/>
            <person name="Freeling M."/>
            <person name="Gingle A."/>
            <person name="Hash C."/>
            <person name="Keller B."/>
            <person name="Klein P."/>
            <person name="Kresovich S."/>
            <person name="Mccann M."/>
            <person name="Ming R."/>
            <person name="Peterson D."/>
            <person name="Rahman M."/>
            <person name="Ware D."/>
            <person name="Westhoff P."/>
            <person name="Mayer K."/>
            <person name="Messing J."/>
            <person name="Sims D."/>
            <person name="Jenkins J."/>
            <person name="Shu S."/>
            <person name="Rokhsar D."/>
        </authorList>
    </citation>
    <scope>NUCLEOTIDE SEQUENCE</scope>
</reference>
<keyword evidence="5" id="KW-1185">Reference proteome</keyword>
<reference evidence="5" key="3">
    <citation type="journal article" date="2018" name="Plant J.">
        <title>The Sorghum bicolor reference genome: improved assembly, gene annotations, a transcriptome atlas, and signatures of genome organization.</title>
        <authorList>
            <person name="McCormick R.F."/>
            <person name="Truong S.K."/>
            <person name="Sreedasyam A."/>
            <person name="Jenkins J."/>
            <person name="Shu S."/>
            <person name="Sims D."/>
            <person name="Kennedy M."/>
            <person name="Amirebrahimi M."/>
            <person name="Weers B.D."/>
            <person name="McKinley B."/>
            <person name="Mattison A."/>
            <person name="Morishige D.T."/>
            <person name="Grimwood J."/>
            <person name="Schmutz J."/>
            <person name="Mullet J.E."/>
        </authorList>
    </citation>
    <scope>NUCLEOTIDE SEQUENCE [LARGE SCALE GENOMIC DNA]</scope>
    <source>
        <strain evidence="5">cv. BTx623</strain>
    </source>
</reference>
<gene>
    <name evidence="4" type="ORF">SORBI_3007G064400</name>
</gene>
<feature type="transmembrane region" description="Helical" evidence="3">
    <location>
        <begin position="227"/>
        <end position="245"/>
    </location>
</feature>
<dbReference type="OrthoDB" id="2014201at2759"/>
<dbReference type="EMBL" id="CM000766">
    <property type="protein sequence ID" value="KXG24599.1"/>
    <property type="molecule type" value="Genomic_DNA"/>
</dbReference>
<dbReference type="EMBL" id="CM000766">
    <property type="protein sequence ID" value="OQU79997.1"/>
    <property type="molecule type" value="Genomic_DNA"/>
</dbReference>
<dbReference type="SUPFAM" id="SSF53448">
    <property type="entry name" value="Nucleotide-diphospho-sugar transferases"/>
    <property type="match status" value="1"/>
</dbReference>
<dbReference type="STRING" id="4558.A0A1B6PFZ0"/>
<evidence type="ECO:0000313" key="4">
    <source>
        <dbReference type="EMBL" id="KXG24599.1"/>
    </source>
</evidence>